<dbReference type="EMBL" id="MN740917">
    <property type="protein sequence ID" value="QHU17688.1"/>
    <property type="molecule type" value="Genomic_DNA"/>
</dbReference>
<protein>
    <submittedName>
        <fullName evidence="1">Uncharacterized protein</fullName>
    </submittedName>
</protein>
<proteinExistence type="predicted"/>
<name>A0A6C0KMX1_9ZZZZ</name>
<dbReference type="AlphaFoldDB" id="A0A6C0KMX1"/>
<evidence type="ECO:0000313" key="1">
    <source>
        <dbReference type="EMBL" id="QHU17688.1"/>
    </source>
</evidence>
<sequence length="181" mass="21087">MQPNEKQELFFKIQIEIKKQIKQEEIISLRTNSGNTQQTERNNIGLVKHVLDNMHIHYEEAGSQQSKDFRNVGNIGLNIEIKKTDSCMIVFNDTCPCDNIYYIIFYTGTNYKKKTNIPPQILFLHGSEFLKDTEPWLPLFKQKLEELKDEFARGENKKNLGGILEVYPRPTFKANISSFIV</sequence>
<accession>A0A6C0KMX1</accession>
<reference evidence="1" key="1">
    <citation type="journal article" date="2020" name="Nature">
        <title>Giant virus diversity and host interactions through global metagenomics.</title>
        <authorList>
            <person name="Schulz F."/>
            <person name="Roux S."/>
            <person name="Paez-Espino D."/>
            <person name="Jungbluth S."/>
            <person name="Walsh D.A."/>
            <person name="Denef V.J."/>
            <person name="McMahon K.D."/>
            <person name="Konstantinidis K.T."/>
            <person name="Eloe-Fadrosh E.A."/>
            <person name="Kyrpides N.C."/>
            <person name="Woyke T."/>
        </authorList>
    </citation>
    <scope>NUCLEOTIDE SEQUENCE</scope>
    <source>
        <strain evidence="1">GVMAG-S-3300012919-55</strain>
    </source>
</reference>
<organism evidence="1">
    <name type="scientific">viral metagenome</name>
    <dbReference type="NCBI Taxonomy" id="1070528"/>
    <lineage>
        <taxon>unclassified sequences</taxon>
        <taxon>metagenomes</taxon>
        <taxon>organismal metagenomes</taxon>
    </lineage>
</organism>